<gene>
    <name evidence="5" type="ORF">K0U00_34865</name>
</gene>
<keyword evidence="3" id="KW-0804">Transcription</keyword>
<name>A0ABS7CE97_9BACL</name>
<dbReference type="PANTHER" id="PTHR43280">
    <property type="entry name" value="ARAC-FAMILY TRANSCRIPTIONAL REGULATOR"/>
    <property type="match status" value="1"/>
</dbReference>
<feature type="domain" description="HTH araC/xylS-type" evidence="4">
    <location>
        <begin position="60"/>
        <end position="157"/>
    </location>
</feature>
<proteinExistence type="predicted"/>
<protein>
    <submittedName>
        <fullName evidence="5">Helix-turn-helix transcriptional regulator</fullName>
    </submittedName>
</protein>
<evidence type="ECO:0000313" key="6">
    <source>
        <dbReference type="Proteomes" id="UP001519887"/>
    </source>
</evidence>
<organism evidence="5 6">
    <name type="scientific">Paenibacillus sepulcri</name>
    <dbReference type="NCBI Taxonomy" id="359917"/>
    <lineage>
        <taxon>Bacteria</taxon>
        <taxon>Bacillati</taxon>
        <taxon>Bacillota</taxon>
        <taxon>Bacilli</taxon>
        <taxon>Bacillales</taxon>
        <taxon>Paenibacillaceae</taxon>
        <taxon>Paenibacillus</taxon>
    </lineage>
</organism>
<dbReference type="InterPro" id="IPR020449">
    <property type="entry name" value="Tscrpt_reg_AraC-type_HTH"/>
</dbReference>
<sequence length="166" mass="18764">FGWEQLGETGSEALPERFKQAAETALHASALIGAARQIADRLLQCRPSASSPGHMRTEIRKAISLIASDYARIELAETARRVSLSPSWFAALFRTETGQSFHDYVQEVRLNQARGLLRTTDLKVYEVAERVGIPNSRYFSRLFSEHVGLTPLDYRKNDRTVRQEGR</sequence>
<dbReference type="Pfam" id="PF12833">
    <property type="entry name" value="HTH_18"/>
    <property type="match status" value="1"/>
</dbReference>
<dbReference type="SMART" id="SM00342">
    <property type="entry name" value="HTH_ARAC"/>
    <property type="match status" value="1"/>
</dbReference>
<evidence type="ECO:0000313" key="5">
    <source>
        <dbReference type="EMBL" id="MBW7459247.1"/>
    </source>
</evidence>
<evidence type="ECO:0000256" key="1">
    <source>
        <dbReference type="ARBA" id="ARBA00023015"/>
    </source>
</evidence>
<reference evidence="5 6" key="1">
    <citation type="submission" date="2021-07" db="EMBL/GenBank/DDBJ databases">
        <title>Paenibacillus radiodurans sp. nov., isolated from the southeastern edge of Tengger Desert.</title>
        <authorList>
            <person name="Zhang G."/>
        </authorList>
    </citation>
    <scope>NUCLEOTIDE SEQUENCE [LARGE SCALE GENOMIC DNA]</scope>
    <source>
        <strain evidence="5 6">CCM 7311</strain>
    </source>
</reference>
<dbReference type="SUPFAM" id="SSF46689">
    <property type="entry name" value="Homeodomain-like"/>
    <property type="match status" value="2"/>
</dbReference>
<dbReference type="PANTHER" id="PTHR43280:SF10">
    <property type="entry name" value="REGULATORY PROTEIN POCR"/>
    <property type="match status" value="1"/>
</dbReference>
<dbReference type="PROSITE" id="PS00041">
    <property type="entry name" value="HTH_ARAC_FAMILY_1"/>
    <property type="match status" value="1"/>
</dbReference>
<dbReference type="EMBL" id="JAHZIK010001550">
    <property type="protein sequence ID" value="MBW7459247.1"/>
    <property type="molecule type" value="Genomic_DNA"/>
</dbReference>
<dbReference type="PRINTS" id="PR00032">
    <property type="entry name" value="HTHARAC"/>
</dbReference>
<feature type="non-terminal residue" evidence="5">
    <location>
        <position position="1"/>
    </location>
</feature>
<evidence type="ECO:0000256" key="3">
    <source>
        <dbReference type="ARBA" id="ARBA00023163"/>
    </source>
</evidence>
<keyword evidence="6" id="KW-1185">Reference proteome</keyword>
<dbReference type="InterPro" id="IPR018062">
    <property type="entry name" value="HTH_AraC-typ_CS"/>
</dbReference>
<keyword evidence="1" id="KW-0805">Transcription regulation</keyword>
<comment type="caution">
    <text evidence="5">The sequence shown here is derived from an EMBL/GenBank/DDBJ whole genome shotgun (WGS) entry which is preliminary data.</text>
</comment>
<dbReference type="Proteomes" id="UP001519887">
    <property type="component" value="Unassembled WGS sequence"/>
</dbReference>
<keyword evidence="2" id="KW-0238">DNA-binding</keyword>
<dbReference type="Gene3D" id="1.10.10.60">
    <property type="entry name" value="Homeodomain-like"/>
    <property type="match status" value="2"/>
</dbReference>
<accession>A0ABS7CE97</accession>
<dbReference type="InterPro" id="IPR018060">
    <property type="entry name" value="HTH_AraC"/>
</dbReference>
<dbReference type="InterPro" id="IPR009057">
    <property type="entry name" value="Homeodomain-like_sf"/>
</dbReference>
<dbReference type="PROSITE" id="PS01124">
    <property type="entry name" value="HTH_ARAC_FAMILY_2"/>
    <property type="match status" value="1"/>
</dbReference>
<evidence type="ECO:0000256" key="2">
    <source>
        <dbReference type="ARBA" id="ARBA00023125"/>
    </source>
</evidence>
<evidence type="ECO:0000259" key="4">
    <source>
        <dbReference type="PROSITE" id="PS01124"/>
    </source>
</evidence>